<evidence type="ECO:0000256" key="1">
    <source>
        <dbReference type="SAM" id="MobiDB-lite"/>
    </source>
</evidence>
<reference evidence="3" key="2">
    <citation type="submission" date="2015-06" db="UniProtKB">
        <authorList>
            <consortium name="EnsemblPlants"/>
        </authorList>
    </citation>
    <scope>IDENTIFICATION</scope>
</reference>
<evidence type="ECO:0000313" key="3">
    <source>
        <dbReference type="EnsemblPlants" id="ORUFI02G08270.1"/>
    </source>
</evidence>
<proteinExistence type="predicted"/>
<dbReference type="Gramene" id="ORUFI02G08270.1">
    <property type="protein sequence ID" value="ORUFI02G08270.1"/>
    <property type="gene ID" value="ORUFI02G08270"/>
</dbReference>
<feature type="region of interest" description="Disordered" evidence="1">
    <location>
        <begin position="37"/>
        <end position="104"/>
    </location>
</feature>
<feature type="chain" id="PRO_5002368600" evidence="2">
    <location>
        <begin position="36"/>
        <end position="104"/>
    </location>
</feature>
<keyword evidence="2" id="KW-0732">Signal</keyword>
<name>A0A0E0NBI1_ORYRU</name>
<feature type="compositionally biased region" description="Basic and acidic residues" evidence="1">
    <location>
        <begin position="57"/>
        <end position="67"/>
    </location>
</feature>
<keyword evidence="4" id="KW-1185">Reference proteome</keyword>
<accession>A0A0E0NBI1</accession>
<evidence type="ECO:0000256" key="2">
    <source>
        <dbReference type="SAM" id="SignalP"/>
    </source>
</evidence>
<evidence type="ECO:0000313" key="4">
    <source>
        <dbReference type="Proteomes" id="UP000008022"/>
    </source>
</evidence>
<organism evidence="3 4">
    <name type="scientific">Oryza rufipogon</name>
    <name type="common">Brownbeard rice</name>
    <name type="synonym">Asian wild rice</name>
    <dbReference type="NCBI Taxonomy" id="4529"/>
    <lineage>
        <taxon>Eukaryota</taxon>
        <taxon>Viridiplantae</taxon>
        <taxon>Streptophyta</taxon>
        <taxon>Embryophyta</taxon>
        <taxon>Tracheophyta</taxon>
        <taxon>Spermatophyta</taxon>
        <taxon>Magnoliopsida</taxon>
        <taxon>Liliopsida</taxon>
        <taxon>Poales</taxon>
        <taxon>Poaceae</taxon>
        <taxon>BOP clade</taxon>
        <taxon>Oryzoideae</taxon>
        <taxon>Oryzeae</taxon>
        <taxon>Oryzinae</taxon>
        <taxon>Oryza</taxon>
    </lineage>
</organism>
<sequence>MAAAAAARWPRFFVLRPAAALLLLLLLLLLHATAASPTTESGAGNATVARPDPCCPDGEKRVPRFDGTHPTPPLSQLPRMPRPGGRGRQYWSRPKNLTRGSRLM</sequence>
<dbReference type="AlphaFoldDB" id="A0A0E0NBI1"/>
<dbReference type="HOGENOM" id="CLU_2281926_0_0_1"/>
<dbReference type="EnsemblPlants" id="ORUFI02G08270.1">
    <property type="protein sequence ID" value="ORUFI02G08270.1"/>
    <property type="gene ID" value="ORUFI02G08270"/>
</dbReference>
<dbReference type="Proteomes" id="UP000008022">
    <property type="component" value="Unassembled WGS sequence"/>
</dbReference>
<feature type="signal peptide" evidence="2">
    <location>
        <begin position="1"/>
        <end position="35"/>
    </location>
</feature>
<protein>
    <submittedName>
        <fullName evidence="3">Uncharacterized protein</fullName>
    </submittedName>
</protein>
<reference evidence="4" key="1">
    <citation type="submission" date="2013-06" db="EMBL/GenBank/DDBJ databases">
        <authorList>
            <person name="Zhao Q."/>
        </authorList>
    </citation>
    <scope>NUCLEOTIDE SEQUENCE</scope>
    <source>
        <strain evidence="4">cv. W1943</strain>
    </source>
</reference>